<keyword evidence="1" id="KW-0808">Transferase</keyword>
<gene>
    <name evidence="1" type="ORF">B1A_20064</name>
</gene>
<keyword evidence="1" id="KW-0032">Aminotransferase</keyword>
<reference evidence="1" key="2">
    <citation type="journal article" date="2014" name="ISME J.">
        <title>Microbial stratification in low pH oxic and suboxic macroscopic growths along an acid mine drainage.</title>
        <authorList>
            <person name="Mendez-Garcia C."/>
            <person name="Mesa V."/>
            <person name="Sprenger R.R."/>
            <person name="Richter M."/>
            <person name="Diez M.S."/>
            <person name="Solano J."/>
            <person name="Bargiela R."/>
            <person name="Golyshina O.V."/>
            <person name="Manteca A."/>
            <person name="Ramos J.L."/>
            <person name="Gallego J.R."/>
            <person name="Llorente I."/>
            <person name="Martins Dos Santos V.A."/>
            <person name="Jensen O.N."/>
            <person name="Pelaez A.I."/>
            <person name="Sanchez J."/>
            <person name="Ferrer M."/>
        </authorList>
    </citation>
    <scope>NUCLEOTIDE SEQUENCE</scope>
</reference>
<feature type="non-terminal residue" evidence="1">
    <location>
        <position position="1"/>
    </location>
</feature>
<reference evidence="1" key="1">
    <citation type="submission" date="2013-08" db="EMBL/GenBank/DDBJ databases">
        <authorList>
            <person name="Mendez C."/>
            <person name="Richter M."/>
            <person name="Ferrer M."/>
            <person name="Sanchez J."/>
        </authorList>
    </citation>
    <scope>NUCLEOTIDE SEQUENCE</scope>
</reference>
<feature type="non-terminal residue" evidence="1">
    <location>
        <position position="213"/>
    </location>
</feature>
<keyword evidence="1" id="KW-0456">Lyase</keyword>
<dbReference type="GO" id="GO:0008483">
    <property type="term" value="F:transaminase activity"/>
    <property type="evidence" value="ECO:0007669"/>
    <property type="project" value="UniProtKB-KW"/>
</dbReference>
<accession>T0YDF4</accession>
<comment type="caution">
    <text evidence="1">The sequence shown here is derived from an EMBL/GenBank/DDBJ whole genome shotgun (WGS) entry which is preliminary data.</text>
</comment>
<evidence type="ECO:0000313" key="1">
    <source>
        <dbReference type="EMBL" id="EQD31148.1"/>
    </source>
</evidence>
<proteinExistence type="predicted"/>
<sequence length="213" mass="23386">CAAVGSLSMSEAIPPIFSTCSSWAFEVPQMKSFAPRHLARQALGGLAIHLAVHLLDQADHVPHAQNARGHALGIEWRQGIGLLSDAHEHDGLARDLAHGQRRSAAGIAVGLGQYDAGQLERRREGSRRVDGVLPRHGVDHEQALRRMNGLIDLTHLFHERLIDVQPSGRIDDEDVEHPPPGLLERAARNLGRRQRRIGGQIVGLNLLRQPLEL</sequence>
<protein>
    <submittedName>
        <fullName evidence="1">Branched-chain amino acid aminotransferase/4-amino-4-deoxychorismate lyase</fullName>
    </submittedName>
</protein>
<dbReference type="AlphaFoldDB" id="T0YDF4"/>
<name>T0YDF4_9ZZZZ</name>
<dbReference type="EMBL" id="AUZX01014801">
    <property type="protein sequence ID" value="EQD31148.1"/>
    <property type="molecule type" value="Genomic_DNA"/>
</dbReference>
<organism evidence="1">
    <name type="scientific">mine drainage metagenome</name>
    <dbReference type="NCBI Taxonomy" id="410659"/>
    <lineage>
        <taxon>unclassified sequences</taxon>
        <taxon>metagenomes</taxon>
        <taxon>ecological metagenomes</taxon>
    </lineage>
</organism>
<dbReference type="GO" id="GO:0016829">
    <property type="term" value="F:lyase activity"/>
    <property type="evidence" value="ECO:0007669"/>
    <property type="project" value="UniProtKB-KW"/>
</dbReference>